<dbReference type="Proteomes" id="UP001168540">
    <property type="component" value="Unassembled WGS sequence"/>
</dbReference>
<dbReference type="Gene3D" id="3.40.190.10">
    <property type="entry name" value="Periplasmic binding protein-like II"/>
    <property type="match status" value="2"/>
</dbReference>
<evidence type="ECO:0000313" key="1">
    <source>
        <dbReference type="EMBL" id="MDN0077315.1"/>
    </source>
</evidence>
<comment type="caution">
    <text evidence="1">The sequence shown here is derived from an EMBL/GenBank/DDBJ whole genome shotgun (WGS) entry which is preliminary data.</text>
</comment>
<gene>
    <name evidence="1" type="ORF">QU481_21000</name>
</gene>
<name>A0ABT7XUA3_9NEIS</name>
<proteinExistence type="predicted"/>
<evidence type="ECO:0000313" key="2">
    <source>
        <dbReference type="Proteomes" id="UP001168540"/>
    </source>
</evidence>
<dbReference type="EMBL" id="JAUEDK010000061">
    <property type="protein sequence ID" value="MDN0077315.1"/>
    <property type="molecule type" value="Genomic_DNA"/>
</dbReference>
<keyword evidence="2" id="KW-1185">Reference proteome</keyword>
<reference evidence="1" key="1">
    <citation type="submission" date="2023-06" db="EMBL/GenBank/DDBJ databases">
        <authorList>
            <person name="Zhang S."/>
        </authorList>
    </citation>
    <scope>NUCLEOTIDE SEQUENCE</scope>
    <source>
        <strain evidence="1">SG2303</strain>
    </source>
</reference>
<protein>
    <submittedName>
        <fullName evidence="1">Uncharacterized protein</fullName>
    </submittedName>
</protein>
<accession>A0ABT7XUA3</accession>
<sequence>MLAACIGVTPVPQSVQAIVPLGVCLIDATGEEAGWQVGLVWHPGYESLARDNFLRLHLPDYIVSPSM</sequence>
<organism evidence="1 2">
    <name type="scientific">Crenobacter oryzisoli</name>
    <dbReference type="NCBI Taxonomy" id="3056844"/>
    <lineage>
        <taxon>Bacteria</taxon>
        <taxon>Pseudomonadati</taxon>
        <taxon>Pseudomonadota</taxon>
        <taxon>Betaproteobacteria</taxon>
        <taxon>Neisseriales</taxon>
        <taxon>Neisseriaceae</taxon>
        <taxon>Crenobacter</taxon>
    </lineage>
</organism>
<dbReference type="RefSeq" id="WP_289831967.1">
    <property type="nucleotide sequence ID" value="NZ_JAUEDK010000061.1"/>
</dbReference>